<sequence>MVSFMAYFSLLSFFFFSFLFSSFIWFDLIGRIFYSDDFFMLTLKIGKCNVILQDFVHALGLLQVELTQRNFHS</sequence>
<dbReference type="RefSeq" id="XP_068357706.1">
    <property type="nucleotide sequence ID" value="XM_068505834.1"/>
</dbReference>
<evidence type="ECO:0000256" key="1">
    <source>
        <dbReference type="SAM" id="Phobius"/>
    </source>
</evidence>
<reference evidence="2" key="1">
    <citation type="submission" date="2016-10" db="EMBL/GenBank/DDBJ databases">
        <authorList>
            <person name="Benchimol M."/>
            <person name="Almeida L.G."/>
            <person name="Vasconcelos A.T."/>
            <person name="Perreira-Neves A."/>
            <person name="Rosa I.A."/>
            <person name="Tasca T."/>
            <person name="Bogo M.R."/>
            <person name="de Souza W."/>
        </authorList>
    </citation>
    <scope>NUCLEOTIDE SEQUENCE [LARGE SCALE GENOMIC DNA]</scope>
    <source>
        <strain evidence="2">K</strain>
    </source>
</reference>
<keyword evidence="1" id="KW-0472">Membrane</keyword>
<evidence type="ECO:0000313" key="2">
    <source>
        <dbReference type="EMBL" id="OHT04570.1"/>
    </source>
</evidence>
<keyword evidence="1" id="KW-0812">Transmembrane</keyword>
<gene>
    <name evidence="2" type="ORF">TRFO_27889</name>
</gene>
<feature type="transmembrane region" description="Helical" evidence="1">
    <location>
        <begin position="6"/>
        <end position="26"/>
    </location>
</feature>
<accession>A0A1J4K0T9</accession>
<keyword evidence="3" id="KW-1185">Reference proteome</keyword>
<organism evidence="2 3">
    <name type="scientific">Tritrichomonas foetus</name>
    <dbReference type="NCBI Taxonomy" id="1144522"/>
    <lineage>
        <taxon>Eukaryota</taxon>
        <taxon>Metamonada</taxon>
        <taxon>Parabasalia</taxon>
        <taxon>Tritrichomonadida</taxon>
        <taxon>Tritrichomonadidae</taxon>
        <taxon>Tritrichomonas</taxon>
    </lineage>
</organism>
<comment type="caution">
    <text evidence="2">The sequence shown here is derived from an EMBL/GenBank/DDBJ whole genome shotgun (WGS) entry which is preliminary data.</text>
</comment>
<evidence type="ECO:0000313" key="3">
    <source>
        <dbReference type="Proteomes" id="UP000179807"/>
    </source>
</evidence>
<name>A0A1J4K0T9_9EUKA</name>
<dbReference type="AlphaFoldDB" id="A0A1J4K0T9"/>
<dbReference type="GeneID" id="94840538"/>
<dbReference type="VEuPathDB" id="TrichDB:TRFO_27889"/>
<keyword evidence="1" id="KW-1133">Transmembrane helix</keyword>
<protein>
    <submittedName>
        <fullName evidence="2">Uncharacterized protein</fullName>
    </submittedName>
</protein>
<proteinExistence type="predicted"/>
<dbReference type="Proteomes" id="UP000179807">
    <property type="component" value="Unassembled WGS sequence"/>
</dbReference>
<dbReference type="EMBL" id="MLAK01000788">
    <property type="protein sequence ID" value="OHT04570.1"/>
    <property type="molecule type" value="Genomic_DNA"/>
</dbReference>